<dbReference type="Proteomes" id="UP000593594">
    <property type="component" value="Chromosome"/>
</dbReference>
<evidence type="ECO:0000313" key="5">
    <source>
        <dbReference type="Proteomes" id="UP000593594"/>
    </source>
</evidence>
<protein>
    <submittedName>
        <fullName evidence="4">GNAT family N-acetyltransferase</fullName>
    </submittedName>
</protein>
<dbReference type="RefSeq" id="WP_213160661.1">
    <property type="nucleotide sequence ID" value="NZ_CP058214.1"/>
</dbReference>
<dbReference type="InterPro" id="IPR000182">
    <property type="entry name" value="GNAT_dom"/>
</dbReference>
<name>A0A7S8C4L8_9HYPH</name>
<evidence type="ECO:0000259" key="3">
    <source>
        <dbReference type="PROSITE" id="PS51186"/>
    </source>
</evidence>
<keyword evidence="1 4" id="KW-0808">Transferase</keyword>
<dbReference type="Gene3D" id="3.40.630.30">
    <property type="match status" value="1"/>
</dbReference>
<accession>A0A7S8C4L8</accession>
<dbReference type="KEGG" id="kmn:HW532_11705"/>
<dbReference type="SUPFAM" id="SSF55729">
    <property type="entry name" value="Acyl-CoA N-acyltransferases (Nat)"/>
    <property type="match status" value="1"/>
</dbReference>
<reference evidence="4 5" key="1">
    <citation type="submission" date="2020-06" db="EMBL/GenBank/DDBJ databases">
        <title>Genome sequence of 2 isolates from Red Sea Mangroves.</title>
        <authorList>
            <person name="Sefrji F."/>
            <person name="Michoud G."/>
            <person name="Merlino G."/>
            <person name="Daffonchio D."/>
        </authorList>
    </citation>
    <scope>NUCLEOTIDE SEQUENCE [LARGE SCALE GENOMIC DNA]</scope>
    <source>
        <strain evidence="4 5">R1DC25</strain>
    </source>
</reference>
<dbReference type="Pfam" id="PF00583">
    <property type="entry name" value="Acetyltransf_1"/>
    <property type="match status" value="1"/>
</dbReference>
<dbReference type="PANTHER" id="PTHR43877">
    <property type="entry name" value="AMINOALKYLPHOSPHONATE N-ACETYLTRANSFERASE-RELATED-RELATED"/>
    <property type="match status" value="1"/>
</dbReference>
<proteinExistence type="predicted"/>
<dbReference type="PROSITE" id="PS51186">
    <property type="entry name" value="GNAT"/>
    <property type="match status" value="1"/>
</dbReference>
<keyword evidence="5" id="KW-1185">Reference proteome</keyword>
<feature type="domain" description="N-acetyltransferase" evidence="3">
    <location>
        <begin position="2"/>
        <end position="148"/>
    </location>
</feature>
<evidence type="ECO:0000313" key="4">
    <source>
        <dbReference type="EMBL" id="QPC43300.1"/>
    </source>
</evidence>
<gene>
    <name evidence="4" type="ORF">HW532_11705</name>
</gene>
<dbReference type="CDD" id="cd04301">
    <property type="entry name" value="NAT_SF"/>
    <property type="match status" value="1"/>
</dbReference>
<keyword evidence="2" id="KW-0012">Acyltransferase</keyword>
<evidence type="ECO:0000256" key="2">
    <source>
        <dbReference type="ARBA" id="ARBA00023315"/>
    </source>
</evidence>
<sequence length="148" mass="16470">MASMRIAEAGDVAAIETVARDAYSLYLDRMDRPPGPMLADYAGQVNDGLVHVLESEGAIAGFAVIEPRSDHLFLENVAVAPGWQGRGFGRRLVGFVEEEARRRDLSAIALYTNEVMVENLALYAHLGFEVTHRAVEDGYRRIYMRKDL</sequence>
<evidence type="ECO:0000256" key="1">
    <source>
        <dbReference type="ARBA" id="ARBA00022679"/>
    </source>
</evidence>
<dbReference type="AlphaFoldDB" id="A0A7S8C4L8"/>
<dbReference type="InterPro" id="IPR050832">
    <property type="entry name" value="Bact_Acetyltransf"/>
</dbReference>
<dbReference type="EMBL" id="CP058214">
    <property type="protein sequence ID" value="QPC43300.1"/>
    <property type="molecule type" value="Genomic_DNA"/>
</dbReference>
<dbReference type="PANTHER" id="PTHR43877:SF2">
    <property type="entry name" value="AMINOALKYLPHOSPHONATE N-ACETYLTRANSFERASE-RELATED"/>
    <property type="match status" value="1"/>
</dbReference>
<dbReference type="InterPro" id="IPR016181">
    <property type="entry name" value="Acyl_CoA_acyltransferase"/>
</dbReference>
<dbReference type="GO" id="GO:0016747">
    <property type="term" value="F:acyltransferase activity, transferring groups other than amino-acyl groups"/>
    <property type="evidence" value="ECO:0007669"/>
    <property type="project" value="InterPro"/>
</dbReference>
<organism evidence="4 5">
    <name type="scientific">Kaustia mangrovi</name>
    <dbReference type="NCBI Taxonomy" id="2593653"/>
    <lineage>
        <taxon>Bacteria</taxon>
        <taxon>Pseudomonadati</taxon>
        <taxon>Pseudomonadota</taxon>
        <taxon>Alphaproteobacteria</taxon>
        <taxon>Hyphomicrobiales</taxon>
        <taxon>Parvibaculaceae</taxon>
        <taxon>Kaustia</taxon>
    </lineage>
</organism>